<protein>
    <recommendedName>
        <fullName evidence="5">Xyloside xylosyltransferase 1</fullName>
    </recommendedName>
</protein>
<dbReference type="OMA" id="QPHFSSH"/>
<dbReference type="Gene3D" id="3.90.550.10">
    <property type="entry name" value="Spore Coat Polysaccharide Biosynthesis Protein SpsA, Chain A"/>
    <property type="match status" value="1"/>
</dbReference>
<keyword evidence="1" id="KW-1133">Transmembrane helix</keyword>
<organism evidence="2">
    <name type="scientific">Capitella teleta</name>
    <name type="common">Polychaete worm</name>
    <dbReference type="NCBI Taxonomy" id="283909"/>
    <lineage>
        <taxon>Eukaryota</taxon>
        <taxon>Metazoa</taxon>
        <taxon>Spiralia</taxon>
        <taxon>Lophotrochozoa</taxon>
        <taxon>Annelida</taxon>
        <taxon>Polychaeta</taxon>
        <taxon>Sedentaria</taxon>
        <taxon>Scolecida</taxon>
        <taxon>Capitellidae</taxon>
        <taxon>Capitella</taxon>
    </lineage>
</organism>
<sequence>MANWKPQNLGNLGVLVLIVCFLGFVCFSLVGFRHVTKQHPETKDWRHFEVTEVRPEDQEVISVILIFNNATKNEVFRDEFNRTMTSLFRHATIEMDIYIISDEESYTLAEEILAENPSVSYKTIRFDISEVIEKLADTVYSMQELFSSVELPYFQNILFHISPAIHRVMPTFVHRSIMIDVDLKFLGDIRLLYDQFRHFNDTHLIGIANEQQPTYRHLFKEYRHQNPRTIIGDPPPNGLPGFNSGVILLDLEKMRNSHLYNTLLEKEKIEELAKHFMLSGYLGDQDFYTLVNLVHREMFYQLPCEFNRQLSTWWLNHGYEDVADLYINCTNDVIIYHGNGKSPIPE</sequence>
<dbReference type="GO" id="GO:0140560">
    <property type="term" value="F:xylosyl alpha-1,3-xylosyltransferase activity"/>
    <property type="evidence" value="ECO:0007669"/>
    <property type="project" value="TreeGrafter"/>
</dbReference>
<gene>
    <name evidence="2" type="ORF">CAPTEDRAFT_195175</name>
</gene>
<dbReference type="EMBL" id="KB304715">
    <property type="protein sequence ID" value="ELU01746.1"/>
    <property type="molecule type" value="Genomic_DNA"/>
</dbReference>
<evidence type="ECO:0000313" key="2">
    <source>
        <dbReference type="EMBL" id="ELU01746.1"/>
    </source>
</evidence>
<evidence type="ECO:0008006" key="5">
    <source>
        <dbReference type="Google" id="ProtNLM"/>
    </source>
</evidence>
<dbReference type="GO" id="GO:0016266">
    <property type="term" value="P:protein O-linked glycosylation via N-acetyl-galactosamine"/>
    <property type="evidence" value="ECO:0007669"/>
    <property type="project" value="TreeGrafter"/>
</dbReference>
<dbReference type="InterPro" id="IPR029044">
    <property type="entry name" value="Nucleotide-diphossugar_trans"/>
</dbReference>
<dbReference type="Pfam" id="PF01501">
    <property type="entry name" value="Glyco_transf_8"/>
    <property type="match status" value="1"/>
</dbReference>
<proteinExistence type="predicted"/>
<evidence type="ECO:0000313" key="3">
    <source>
        <dbReference type="EnsemblMetazoa" id="CapteP195175"/>
    </source>
</evidence>
<feature type="transmembrane region" description="Helical" evidence="1">
    <location>
        <begin position="12"/>
        <end position="32"/>
    </location>
</feature>
<dbReference type="Proteomes" id="UP000014760">
    <property type="component" value="Unassembled WGS sequence"/>
</dbReference>
<dbReference type="FunCoup" id="R7U6I5">
    <property type="interactions" value="477"/>
</dbReference>
<reference evidence="4" key="1">
    <citation type="submission" date="2012-12" db="EMBL/GenBank/DDBJ databases">
        <authorList>
            <person name="Hellsten U."/>
            <person name="Grimwood J."/>
            <person name="Chapman J.A."/>
            <person name="Shapiro H."/>
            <person name="Aerts A."/>
            <person name="Otillar R.P."/>
            <person name="Terry A.Y."/>
            <person name="Boore J.L."/>
            <person name="Simakov O."/>
            <person name="Marletaz F."/>
            <person name="Cho S.-J."/>
            <person name="Edsinger-Gonzales E."/>
            <person name="Havlak P."/>
            <person name="Kuo D.-H."/>
            <person name="Larsson T."/>
            <person name="Lv J."/>
            <person name="Arendt D."/>
            <person name="Savage R."/>
            <person name="Osoegawa K."/>
            <person name="de Jong P."/>
            <person name="Lindberg D.R."/>
            <person name="Seaver E.C."/>
            <person name="Weisblat D.A."/>
            <person name="Putnam N.H."/>
            <person name="Grigoriev I.V."/>
            <person name="Rokhsar D.S."/>
        </authorList>
    </citation>
    <scope>NUCLEOTIDE SEQUENCE</scope>
    <source>
        <strain evidence="4">I ESC-2004</strain>
    </source>
</reference>
<keyword evidence="4" id="KW-1185">Reference proteome</keyword>
<reference evidence="3" key="3">
    <citation type="submission" date="2015-06" db="UniProtKB">
        <authorList>
            <consortium name="EnsemblMetazoa"/>
        </authorList>
    </citation>
    <scope>IDENTIFICATION</scope>
</reference>
<keyword evidence="1" id="KW-0472">Membrane</keyword>
<evidence type="ECO:0000313" key="4">
    <source>
        <dbReference type="Proteomes" id="UP000014760"/>
    </source>
</evidence>
<dbReference type="GO" id="GO:0005789">
    <property type="term" value="C:endoplasmic reticulum membrane"/>
    <property type="evidence" value="ECO:0007669"/>
    <property type="project" value="TreeGrafter"/>
</dbReference>
<evidence type="ECO:0000256" key="1">
    <source>
        <dbReference type="SAM" id="Phobius"/>
    </source>
</evidence>
<accession>R7U6I5</accession>
<dbReference type="OrthoDB" id="411524at2759"/>
<dbReference type="SUPFAM" id="SSF53448">
    <property type="entry name" value="Nucleotide-diphospho-sugar transferases"/>
    <property type="match status" value="1"/>
</dbReference>
<name>R7U6I5_CAPTE</name>
<dbReference type="AlphaFoldDB" id="R7U6I5"/>
<dbReference type="PANTHER" id="PTHR46612">
    <property type="entry name" value="XYLOSIDE XYLOSYLTRANSFERASE 1"/>
    <property type="match status" value="1"/>
</dbReference>
<dbReference type="EMBL" id="AMQN01009141">
    <property type="status" value="NOT_ANNOTATED_CDS"/>
    <property type="molecule type" value="Genomic_DNA"/>
</dbReference>
<dbReference type="PANTHER" id="PTHR46612:SF1">
    <property type="entry name" value="XYLOSIDE XYLOSYLTRANSFERASE 1"/>
    <property type="match status" value="1"/>
</dbReference>
<reference evidence="2 4" key="2">
    <citation type="journal article" date="2013" name="Nature">
        <title>Insights into bilaterian evolution from three spiralian genomes.</title>
        <authorList>
            <person name="Simakov O."/>
            <person name="Marletaz F."/>
            <person name="Cho S.J."/>
            <person name="Edsinger-Gonzales E."/>
            <person name="Havlak P."/>
            <person name="Hellsten U."/>
            <person name="Kuo D.H."/>
            <person name="Larsson T."/>
            <person name="Lv J."/>
            <person name="Arendt D."/>
            <person name="Savage R."/>
            <person name="Osoegawa K."/>
            <person name="de Jong P."/>
            <person name="Grimwood J."/>
            <person name="Chapman J.A."/>
            <person name="Shapiro H."/>
            <person name="Aerts A."/>
            <person name="Otillar R.P."/>
            <person name="Terry A.Y."/>
            <person name="Boore J.L."/>
            <person name="Grigoriev I.V."/>
            <person name="Lindberg D.R."/>
            <person name="Seaver E.C."/>
            <person name="Weisblat D.A."/>
            <person name="Putnam N.H."/>
            <person name="Rokhsar D.S."/>
        </authorList>
    </citation>
    <scope>NUCLEOTIDE SEQUENCE</scope>
    <source>
        <strain evidence="2 4">I ESC-2004</strain>
    </source>
</reference>
<dbReference type="InterPro" id="IPR042465">
    <property type="entry name" value="XXLT1"/>
</dbReference>
<dbReference type="InterPro" id="IPR002495">
    <property type="entry name" value="Glyco_trans_8"/>
</dbReference>
<keyword evidence="1" id="KW-0812">Transmembrane</keyword>
<dbReference type="HOGENOM" id="CLU_048175_2_0_1"/>
<dbReference type="EnsemblMetazoa" id="CapteT195175">
    <property type="protein sequence ID" value="CapteP195175"/>
    <property type="gene ID" value="CapteG195175"/>
</dbReference>
<dbReference type="STRING" id="283909.R7U6I5"/>